<dbReference type="InterPro" id="IPR029063">
    <property type="entry name" value="SAM-dependent_MTases_sf"/>
</dbReference>
<evidence type="ECO:0000313" key="2">
    <source>
        <dbReference type="Proteomes" id="UP000178017"/>
    </source>
</evidence>
<sequence length="461" mass="54033">MVHPSSFRDPSGEIFLHQGQVYRNISKLYKENYLHLINSGLYQELVRLQLLIPHKEVRSIKSSPLFDHFKTIKPLQIPFISYPYEWSISQLKDAALTILTIQKIALEHQMILKDASAYNIQFFQGKPILIDTLSFEKYQEGQPWIAYRQFCMHFLAPLMLMKHTDRQLNKLMQLYIDGIPLDLASKLLPVHTYLNRGILFHLHLHSKAQVYFASRHKDTKKSAVSRRGLEGLQDDLSNIVEKITLADSQTEWGDYYNNHNYSIKALAEKSRLVSQLVKQTRPKTIWDFGSNNGMYSHLFKRKDLQIVSFDYDTQAVESNYLYCRKYNLVTCLPLLMDLKNPSPEIGWGNQERYSLTQRGPTDTLLVLALLHHLVITNNIPFIKLAQWFNQLCQNMIIEFVPKTDSQVKKLLANRDNFLYDYDVEQFERVFSKHFRILKKQHIQDSERIIYLMKTRGGETLG</sequence>
<proteinExistence type="predicted"/>
<name>A0A1F5MJC5_9BACT</name>
<comment type="caution">
    <text evidence="1">The sequence shown here is derived from an EMBL/GenBank/DDBJ whole genome shotgun (WGS) entry which is preliminary data.</text>
</comment>
<dbReference type="SUPFAM" id="SSF53335">
    <property type="entry name" value="S-adenosyl-L-methionine-dependent methyltransferases"/>
    <property type="match status" value="1"/>
</dbReference>
<dbReference type="Gene3D" id="3.40.50.150">
    <property type="entry name" value="Vaccinia Virus protein VP39"/>
    <property type="match status" value="1"/>
</dbReference>
<evidence type="ECO:0000313" key="1">
    <source>
        <dbReference type="EMBL" id="OGE65458.1"/>
    </source>
</evidence>
<accession>A0A1F5MJC5</accession>
<protein>
    <recommendedName>
        <fullName evidence="3">SAM-dependent methyltransferase</fullName>
    </recommendedName>
</protein>
<organism evidence="1 2">
    <name type="scientific">Candidatus Daviesbacteria bacterium RIFCSPLOWO2_01_FULL_40_24</name>
    <dbReference type="NCBI Taxonomy" id="1797787"/>
    <lineage>
        <taxon>Bacteria</taxon>
        <taxon>Candidatus Daviesiibacteriota</taxon>
    </lineage>
</organism>
<gene>
    <name evidence="1" type="ORF">A3B49_01045</name>
</gene>
<dbReference type="AlphaFoldDB" id="A0A1F5MJC5"/>
<dbReference type="Proteomes" id="UP000178017">
    <property type="component" value="Unassembled WGS sequence"/>
</dbReference>
<dbReference type="EMBL" id="MFDO01000018">
    <property type="protein sequence ID" value="OGE65458.1"/>
    <property type="molecule type" value="Genomic_DNA"/>
</dbReference>
<reference evidence="1 2" key="1">
    <citation type="journal article" date="2016" name="Nat. Commun.">
        <title>Thousands of microbial genomes shed light on interconnected biogeochemical processes in an aquifer system.</title>
        <authorList>
            <person name="Anantharaman K."/>
            <person name="Brown C.T."/>
            <person name="Hug L.A."/>
            <person name="Sharon I."/>
            <person name="Castelle C.J."/>
            <person name="Probst A.J."/>
            <person name="Thomas B.C."/>
            <person name="Singh A."/>
            <person name="Wilkins M.J."/>
            <person name="Karaoz U."/>
            <person name="Brodie E.L."/>
            <person name="Williams K.H."/>
            <person name="Hubbard S.S."/>
            <person name="Banfield J.F."/>
        </authorList>
    </citation>
    <scope>NUCLEOTIDE SEQUENCE [LARGE SCALE GENOMIC DNA]</scope>
</reference>
<evidence type="ECO:0008006" key="3">
    <source>
        <dbReference type="Google" id="ProtNLM"/>
    </source>
</evidence>